<dbReference type="EMBL" id="CP037920">
    <property type="protein sequence ID" value="QDT95573.1"/>
    <property type="molecule type" value="Genomic_DNA"/>
</dbReference>
<dbReference type="Proteomes" id="UP000318704">
    <property type="component" value="Chromosome"/>
</dbReference>
<dbReference type="AlphaFoldDB" id="A0A517VRD6"/>
<sequence length="102" mass="12041">MGQVHVSLISTSEVSELVENIQSDGFVTDFEPCEMHGYRILKCKKRHCNIVMQTYPDPKDKQQTFAILPYPPYSYFPWRWPAEHRLFDHLTTHLDGLEIECR</sequence>
<reference evidence="1 2" key="1">
    <citation type="submission" date="2019-03" db="EMBL/GenBank/DDBJ databases">
        <title>Deep-cultivation of Planctomycetes and their phenomic and genomic characterization uncovers novel biology.</title>
        <authorList>
            <person name="Wiegand S."/>
            <person name="Jogler M."/>
            <person name="Boedeker C."/>
            <person name="Pinto D."/>
            <person name="Vollmers J."/>
            <person name="Rivas-Marin E."/>
            <person name="Kohn T."/>
            <person name="Peeters S.H."/>
            <person name="Heuer A."/>
            <person name="Rast P."/>
            <person name="Oberbeckmann S."/>
            <person name="Bunk B."/>
            <person name="Jeske O."/>
            <person name="Meyerdierks A."/>
            <person name="Storesund J.E."/>
            <person name="Kallscheuer N."/>
            <person name="Luecker S."/>
            <person name="Lage O.M."/>
            <person name="Pohl T."/>
            <person name="Merkel B.J."/>
            <person name="Hornburger P."/>
            <person name="Mueller R.-W."/>
            <person name="Bruemmer F."/>
            <person name="Labrenz M."/>
            <person name="Spormann A.M."/>
            <person name="Op den Camp H."/>
            <person name="Overmann J."/>
            <person name="Amann R."/>
            <person name="Jetten M.S.M."/>
            <person name="Mascher T."/>
            <person name="Medema M.H."/>
            <person name="Devos D.P."/>
            <person name="Kaster A.-K."/>
            <person name="Ovreas L."/>
            <person name="Rohde M."/>
            <person name="Galperin M.Y."/>
            <person name="Jogler C."/>
        </authorList>
    </citation>
    <scope>NUCLEOTIDE SEQUENCE [LARGE SCALE GENOMIC DNA]</scope>
    <source>
        <strain evidence="1 2">V144</strain>
    </source>
</reference>
<organism evidence="1 2">
    <name type="scientific">Gimesia aquarii</name>
    <dbReference type="NCBI Taxonomy" id="2527964"/>
    <lineage>
        <taxon>Bacteria</taxon>
        <taxon>Pseudomonadati</taxon>
        <taxon>Planctomycetota</taxon>
        <taxon>Planctomycetia</taxon>
        <taxon>Planctomycetales</taxon>
        <taxon>Planctomycetaceae</taxon>
        <taxon>Gimesia</taxon>
    </lineage>
</organism>
<name>A0A517VRD6_9PLAN</name>
<accession>A0A517VRD6</accession>
<dbReference type="RefSeq" id="WP_144982245.1">
    <property type="nucleotide sequence ID" value="NZ_CP037920.1"/>
</dbReference>
<gene>
    <name evidence="1" type="ORF">V144x_10180</name>
</gene>
<dbReference type="KEGG" id="gaw:V144x_10180"/>
<proteinExistence type="predicted"/>
<protein>
    <submittedName>
        <fullName evidence="1">Uncharacterized protein</fullName>
    </submittedName>
</protein>
<evidence type="ECO:0000313" key="2">
    <source>
        <dbReference type="Proteomes" id="UP000318704"/>
    </source>
</evidence>
<evidence type="ECO:0000313" key="1">
    <source>
        <dbReference type="EMBL" id="QDT95573.1"/>
    </source>
</evidence>